<gene>
    <name evidence="1" type="ORF">PVAP13_6KG331800</name>
</gene>
<evidence type="ECO:0000313" key="2">
    <source>
        <dbReference type="Proteomes" id="UP000823388"/>
    </source>
</evidence>
<dbReference type="EMBL" id="CM029047">
    <property type="protein sequence ID" value="KAG2585284.1"/>
    <property type="molecule type" value="Genomic_DNA"/>
</dbReference>
<keyword evidence="2" id="KW-1185">Reference proteome</keyword>
<protein>
    <submittedName>
        <fullName evidence="1">Uncharacterized protein</fullName>
    </submittedName>
</protein>
<accession>A0A8T0RIM1</accession>
<dbReference type="AlphaFoldDB" id="A0A8T0RIM1"/>
<sequence length="66" mass="7589">MVTGGAEVRCSWYVLQPTVSLLRPRRPLCRQVRAFLPTTFVLFPLIRLDSCPTRTKGSHEDQRFAL</sequence>
<evidence type="ECO:0000313" key="1">
    <source>
        <dbReference type="EMBL" id="KAG2585284.1"/>
    </source>
</evidence>
<reference evidence="1" key="1">
    <citation type="submission" date="2020-05" db="EMBL/GenBank/DDBJ databases">
        <title>WGS assembly of Panicum virgatum.</title>
        <authorList>
            <person name="Lovell J.T."/>
            <person name="Jenkins J."/>
            <person name="Shu S."/>
            <person name="Juenger T.E."/>
            <person name="Schmutz J."/>
        </authorList>
    </citation>
    <scope>NUCLEOTIDE SEQUENCE</scope>
    <source>
        <strain evidence="1">AP13</strain>
    </source>
</reference>
<organism evidence="1 2">
    <name type="scientific">Panicum virgatum</name>
    <name type="common">Blackwell switchgrass</name>
    <dbReference type="NCBI Taxonomy" id="38727"/>
    <lineage>
        <taxon>Eukaryota</taxon>
        <taxon>Viridiplantae</taxon>
        <taxon>Streptophyta</taxon>
        <taxon>Embryophyta</taxon>
        <taxon>Tracheophyta</taxon>
        <taxon>Spermatophyta</taxon>
        <taxon>Magnoliopsida</taxon>
        <taxon>Liliopsida</taxon>
        <taxon>Poales</taxon>
        <taxon>Poaceae</taxon>
        <taxon>PACMAD clade</taxon>
        <taxon>Panicoideae</taxon>
        <taxon>Panicodae</taxon>
        <taxon>Paniceae</taxon>
        <taxon>Panicinae</taxon>
        <taxon>Panicum</taxon>
        <taxon>Panicum sect. Hiantes</taxon>
    </lineage>
</organism>
<comment type="caution">
    <text evidence="1">The sequence shown here is derived from an EMBL/GenBank/DDBJ whole genome shotgun (WGS) entry which is preliminary data.</text>
</comment>
<dbReference type="Proteomes" id="UP000823388">
    <property type="component" value="Chromosome 6K"/>
</dbReference>
<name>A0A8T0RIM1_PANVG</name>
<proteinExistence type="predicted"/>